<dbReference type="Proteomes" id="UP000805193">
    <property type="component" value="Unassembled WGS sequence"/>
</dbReference>
<comment type="caution">
    <text evidence="1">The sequence shown here is derived from an EMBL/GenBank/DDBJ whole genome shotgun (WGS) entry which is preliminary data.</text>
</comment>
<name>A0AC60PZR4_IXOPE</name>
<dbReference type="EMBL" id="JABSTQ010009678">
    <property type="protein sequence ID" value="KAG0426856.1"/>
    <property type="molecule type" value="Genomic_DNA"/>
</dbReference>
<accession>A0AC60PZR4</accession>
<reference evidence="1 2" key="1">
    <citation type="journal article" date="2020" name="Cell">
        <title>Large-Scale Comparative Analyses of Tick Genomes Elucidate Their Genetic Diversity and Vector Capacities.</title>
        <authorList>
            <consortium name="Tick Genome and Microbiome Consortium (TIGMIC)"/>
            <person name="Jia N."/>
            <person name="Wang J."/>
            <person name="Shi W."/>
            <person name="Du L."/>
            <person name="Sun Y."/>
            <person name="Zhan W."/>
            <person name="Jiang J.F."/>
            <person name="Wang Q."/>
            <person name="Zhang B."/>
            <person name="Ji P."/>
            <person name="Bell-Sakyi L."/>
            <person name="Cui X.M."/>
            <person name="Yuan T.T."/>
            <person name="Jiang B.G."/>
            <person name="Yang W.F."/>
            <person name="Lam T.T."/>
            <person name="Chang Q.C."/>
            <person name="Ding S.J."/>
            <person name="Wang X.J."/>
            <person name="Zhu J.G."/>
            <person name="Ruan X.D."/>
            <person name="Zhao L."/>
            <person name="Wei J.T."/>
            <person name="Ye R.Z."/>
            <person name="Que T.C."/>
            <person name="Du C.H."/>
            <person name="Zhou Y.H."/>
            <person name="Cheng J.X."/>
            <person name="Dai P.F."/>
            <person name="Guo W.B."/>
            <person name="Han X.H."/>
            <person name="Huang E.J."/>
            <person name="Li L.F."/>
            <person name="Wei W."/>
            <person name="Gao Y.C."/>
            <person name="Liu J.Z."/>
            <person name="Shao H.Z."/>
            <person name="Wang X."/>
            <person name="Wang C.C."/>
            <person name="Yang T.C."/>
            <person name="Huo Q.B."/>
            <person name="Li W."/>
            <person name="Chen H.Y."/>
            <person name="Chen S.E."/>
            <person name="Zhou L.G."/>
            <person name="Ni X.B."/>
            <person name="Tian J.H."/>
            <person name="Sheng Y."/>
            <person name="Liu T."/>
            <person name="Pan Y.S."/>
            <person name="Xia L.Y."/>
            <person name="Li J."/>
            <person name="Zhao F."/>
            <person name="Cao W.C."/>
        </authorList>
    </citation>
    <scope>NUCLEOTIDE SEQUENCE [LARGE SCALE GENOMIC DNA]</scope>
    <source>
        <strain evidence="1">Iper-2018</strain>
    </source>
</reference>
<evidence type="ECO:0000313" key="1">
    <source>
        <dbReference type="EMBL" id="KAG0426856.1"/>
    </source>
</evidence>
<gene>
    <name evidence="1" type="ORF">HPB47_026038</name>
</gene>
<keyword evidence="2" id="KW-1185">Reference proteome</keyword>
<protein>
    <submittedName>
        <fullName evidence="1">Uncharacterized protein</fullName>
    </submittedName>
</protein>
<organism evidence="1 2">
    <name type="scientific">Ixodes persulcatus</name>
    <name type="common">Taiga tick</name>
    <dbReference type="NCBI Taxonomy" id="34615"/>
    <lineage>
        <taxon>Eukaryota</taxon>
        <taxon>Metazoa</taxon>
        <taxon>Ecdysozoa</taxon>
        <taxon>Arthropoda</taxon>
        <taxon>Chelicerata</taxon>
        <taxon>Arachnida</taxon>
        <taxon>Acari</taxon>
        <taxon>Parasitiformes</taxon>
        <taxon>Ixodida</taxon>
        <taxon>Ixodoidea</taxon>
        <taxon>Ixodidae</taxon>
        <taxon>Ixodinae</taxon>
        <taxon>Ixodes</taxon>
    </lineage>
</organism>
<proteinExistence type="predicted"/>
<sequence length="251" mass="26980">MPFLPSPSSFDDDDDRKLVTAVLLVLRSRPGRQRIGGGSSLPRLGNLLQPLPSPKTGACQSCGSHPPGTAEVHRDRVFIAPVPIPETHVEPNEKVERSPDDSESGMRVSPGGSFGVHVPGSEIDNTAADTDILAAAMSAAEIDTETGPCDSAAKQLTPPPEVHPLPPMTNPVQAVEPVPSTETLLGLIFQGSSEEAAWAFQRLPENIQHKLNGLGIESSWTEPPQPGVEWRHRNSYYGWPRRTDDGGQQRA</sequence>
<evidence type="ECO:0000313" key="2">
    <source>
        <dbReference type="Proteomes" id="UP000805193"/>
    </source>
</evidence>